<dbReference type="Pfam" id="PF25967">
    <property type="entry name" value="RND-MFP_C"/>
    <property type="match status" value="1"/>
</dbReference>
<gene>
    <name evidence="10" type="ORF">DCK97_12690</name>
</gene>
<dbReference type="AlphaFoldDB" id="A0A3B9IKN9"/>
<evidence type="ECO:0000259" key="7">
    <source>
        <dbReference type="Pfam" id="PF25917"/>
    </source>
</evidence>
<evidence type="ECO:0000256" key="5">
    <source>
        <dbReference type="SAM" id="Coils"/>
    </source>
</evidence>
<evidence type="ECO:0000256" key="3">
    <source>
        <dbReference type="ARBA" id="ARBA00022448"/>
    </source>
</evidence>
<proteinExistence type="inferred from homology"/>
<keyword evidence="3" id="KW-0813">Transport</keyword>
<dbReference type="Gene3D" id="6.10.140.1990">
    <property type="match status" value="1"/>
</dbReference>
<sequence length="450" mass="48063">MGGNPRAGGGPVHRYGFDPVRSNRCNLIETPGGQAINPDLHVFVSWRPAAADISWAPPAARRILPMPDRYSPARRPLALLAAGAVFFAAGAGLGRWAPELLPALPQATAENPPDTYRVMPGTITRSVTALGLIEPRVFVDVGSQVSGQLRRVDVAIGDRVAKGDQLAEIDPRIYETRVTGDEAKLRNLKAQADQARAERDLARLRDARIRRLAAANAASREDADTSAANLRIAEARVEAIEAQIGEAQSTLDGDRTNLSYTRILAPIDGTVVSQTSVVGQTLNASQTSPIILRLADLATMTVRAQVAEADVVRLRPGQTARFSTLGQPERLWESRIRQILPTPQTINDVVLYDVLIDIDNSDGALMTSMTAQVSFVLDEATNLPVVPLQAVAATPDGGHEVRIFTAGGGVERRRVTLGLADRRRAAVTAGLAVGETVILPEEDHAGGRGA</sequence>
<evidence type="ECO:0000256" key="2">
    <source>
        <dbReference type="ARBA" id="ARBA00009477"/>
    </source>
</evidence>
<evidence type="ECO:0000256" key="1">
    <source>
        <dbReference type="ARBA" id="ARBA00004196"/>
    </source>
</evidence>
<feature type="coiled-coil region" evidence="5">
    <location>
        <begin position="178"/>
        <end position="250"/>
    </location>
</feature>
<dbReference type="InterPro" id="IPR058624">
    <property type="entry name" value="MdtA-like_HH"/>
</dbReference>
<dbReference type="Gene3D" id="2.40.50.100">
    <property type="match status" value="1"/>
</dbReference>
<dbReference type="EMBL" id="DMAI01000200">
    <property type="protein sequence ID" value="HAE48268.1"/>
    <property type="molecule type" value="Genomic_DNA"/>
</dbReference>
<feature type="domain" description="Multidrug resistance protein MdtA-like C-terminal permuted SH3" evidence="9">
    <location>
        <begin position="385"/>
        <end position="439"/>
    </location>
</feature>
<feature type="domain" description="Multidrug resistance protein MdtA-like barrel-sandwich hybrid" evidence="7">
    <location>
        <begin position="139"/>
        <end position="292"/>
    </location>
</feature>
<dbReference type="InterPro" id="IPR058792">
    <property type="entry name" value="Beta-barrel_RND_2"/>
</dbReference>
<dbReference type="GO" id="GO:1990961">
    <property type="term" value="P:xenobiotic detoxification by transmembrane export across the plasma membrane"/>
    <property type="evidence" value="ECO:0007669"/>
    <property type="project" value="InterPro"/>
</dbReference>
<accession>A0A3B9IKN9</accession>
<reference evidence="10 11" key="1">
    <citation type="journal article" date="2018" name="Nat. Biotechnol.">
        <title>A standardized bacterial taxonomy based on genome phylogeny substantially revises the tree of life.</title>
        <authorList>
            <person name="Parks D.H."/>
            <person name="Chuvochina M."/>
            <person name="Waite D.W."/>
            <person name="Rinke C."/>
            <person name="Skarshewski A."/>
            <person name="Chaumeil P.A."/>
            <person name="Hugenholtz P."/>
        </authorList>
    </citation>
    <scope>NUCLEOTIDE SEQUENCE [LARGE SCALE GENOMIC DNA]</scope>
    <source>
        <strain evidence="10">UBA8739</strain>
    </source>
</reference>
<dbReference type="GO" id="GO:0019898">
    <property type="term" value="C:extrinsic component of membrane"/>
    <property type="evidence" value="ECO:0007669"/>
    <property type="project" value="InterPro"/>
</dbReference>
<feature type="domain" description="CusB-like beta-barrel" evidence="8">
    <location>
        <begin position="302"/>
        <end position="375"/>
    </location>
</feature>
<keyword evidence="4 5" id="KW-0175">Coiled coil</keyword>
<dbReference type="GO" id="GO:0015562">
    <property type="term" value="F:efflux transmembrane transporter activity"/>
    <property type="evidence" value="ECO:0007669"/>
    <property type="project" value="TreeGrafter"/>
</dbReference>
<evidence type="ECO:0000313" key="10">
    <source>
        <dbReference type="EMBL" id="HAE48268.1"/>
    </source>
</evidence>
<dbReference type="GO" id="GO:1990195">
    <property type="term" value="C:macrolide transmembrane transporter complex"/>
    <property type="evidence" value="ECO:0007669"/>
    <property type="project" value="InterPro"/>
</dbReference>
<evidence type="ECO:0000313" key="11">
    <source>
        <dbReference type="Proteomes" id="UP000257706"/>
    </source>
</evidence>
<dbReference type="Pfam" id="PF25954">
    <property type="entry name" value="Beta-barrel_RND_2"/>
    <property type="match status" value="1"/>
</dbReference>
<dbReference type="InterPro" id="IPR058625">
    <property type="entry name" value="MdtA-like_BSH"/>
</dbReference>
<dbReference type="PANTHER" id="PTHR30469:SF33">
    <property type="entry name" value="SLR1207 PROTEIN"/>
    <property type="match status" value="1"/>
</dbReference>
<dbReference type="InterPro" id="IPR030190">
    <property type="entry name" value="MacA_alpha-hairpin_sf"/>
</dbReference>
<dbReference type="GO" id="GO:1990281">
    <property type="term" value="C:efflux pump complex"/>
    <property type="evidence" value="ECO:0007669"/>
    <property type="project" value="TreeGrafter"/>
</dbReference>
<dbReference type="Gene3D" id="2.40.30.170">
    <property type="match status" value="1"/>
</dbReference>
<dbReference type="SUPFAM" id="SSF111369">
    <property type="entry name" value="HlyD-like secretion proteins"/>
    <property type="match status" value="1"/>
</dbReference>
<organism evidence="10 11">
    <name type="scientific">Tistrella mobilis</name>
    <dbReference type="NCBI Taxonomy" id="171437"/>
    <lineage>
        <taxon>Bacteria</taxon>
        <taxon>Pseudomonadati</taxon>
        <taxon>Pseudomonadota</taxon>
        <taxon>Alphaproteobacteria</taxon>
        <taxon>Geminicoccales</taxon>
        <taxon>Geminicoccaceae</taxon>
        <taxon>Tistrella</taxon>
    </lineage>
</organism>
<dbReference type="NCBIfam" id="TIGR01730">
    <property type="entry name" value="RND_mfp"/>
    <property type="match status" value="1"/>
</dbReference>
<dbReference type="PANTHER" id="PTHR30469">
    <property type="entry name" value="MULTIDRUG RESISTANCE PROTEIN MDTA"/>
    <property type="match status" value="1"/>
</dbReference>
<comment type="similarity">
    <text evidence="2">Belongs to the membrane fusion protein (MFP) (TC 8.A.1) family.</text>
</comment>
<dbReference type="GO" id="GO:0030313">
    <property type="term" value="C:cell envelope"/>
    <property type="evidence" value="ECO:0007669"/>
    <property type="project" value="UniProtKB-SubCell"/>
</dbReference>
<dbReference type="InterPro" id="IPR006143">
    <property type="entry name" value="RND_pump_MFP"/>
</dbReference>
<evidence type="ECO:0000259" key="6">
    <source>
        <dbReference type="Pfam" id="PF25876"/>
    </source>
</evidence>
<evidence type="ECO:0000259" key="9">
    <source>
        <dbReference type="Pfam" id="PF25967"/>
    </source>
</evidence>
<dbReference type="InterPro" id="IPR058627">
    <property type="entry name" value="MdtA-like_C"/>
</dbReference>
<feature type="domain" description="Multidrug resistance protein MdtA-like alpha-helical hairpin" evidence="6">
    <location>
        <begin position="185"/>
        <end position="261"/>
    </location>
</feature>
<dbReference type="Pfam" id="PF25917">
    <property type="entry name" value="BSH_RND"/>
    <property type="match status" value="1"/>
</dbReference>
<dbReference type="Pfam" id="PF25876">
    <property type="entry name" value="HH_MFP_RND"/>
    <property type="match status" value="1"/>
</dbReference>
<name>A0A3B9IKN9_9PROT</name>
<dbReference type="Proteomes" id="UP000257706">
    <property type="component" value="Unassembled WGS sequence"/>
</dbReference>
<comment type="subcellular location">
    <subcellularLocation>
        <location evidence="1">Cell envelope</location>
    </subcellularLocation>
</comment>
<comment type="caution">
    <text evidence="10">The sequence shown here is derived from an EMBL/GenBank/DDBJ whole genome shotgun (WGS) entry which is preliminary data.</text>
</comment>
<dbReference type="Gene3D" id="2.40.420.20">
    <property type="match status" value="1"/>
</dbReference>
<evidence type="ECO:0000259" key="8">
    <source>
        <dbReference type="Pfam" id="PF25954"/>
    </source>
</evidence>
<evidence type="ECO:0000256" key="4">
    <source>
        <dbReference type="ARBA" id="ARBA00023054"/>
    </source>
</evidence>
<protein>
    <submittedName>
        <fullName evidence="10">Efflux RND transporter periplasmic adaptor subunit</fullName>
    </submittedName>
</protein>